<keyword evidence="3" id="KW-1185">Reference proteome</keyword>
<feature type="transmembrane region" description="Helical" evidence="1">
    <location>
        <begin position="12"/>
        <end position="34"/>
    </location>
</feature>
<evidence type="ECO:0000256" key="1">
    <source>
        <dbReference type="SAM" id="Phobius"/>
    </source>
</evidence>
<comment type="caution">
    <text evidence="2">The sequence shown here is derived from an EMBL/GenBank/DDBJ whole genome shotgun (WGS) entry which is preliminary data.</text>
</comment>
<sequence length="47" mass="5416">MFWRREALVTALWMGGMIGGLECFAVVFGELWLWEGVMVVKKFVSFS</sequence>
<protein>
    <recommendedName>
        <fullName evidence="4">Transmembrane protein</fullName>
    </recommendedName>
</protein>
<keyword evidence="1" id="KW-0472">Membrane</keyword>
<organism evidence="2 3">
    <name type="scientific">Bartonella silvatica</name>
    <dbReference type="NCBI Taxonomy" id="357760"/>
    <lineage>
        <taxon>Bacteria</taxon>
        <taxon>Pseudomonadati</taxon>
        <taxon>Pseudomonadota</taxon>
        <taxon>Alphaproteobacteria</taxon>
        <taxon>Hyphomicrobiales</taxon>
        <taxon>Bartonellaceae</taxon>
        <taxon>Bartonella</taxon>
    </lineage>
</organism>
<name>A0ABV2HH43_9HYPH</name>
<dbReference type="Proteomes" id="UP001549086">
    <property type="component" value="Unassembled WGS sequence"/>
</dbReference>
<evidence type="ECO:0008006" key="4">
    <source>
        <dbReference type="Google" id="ProtNLM"/>
    </source>
</evidence>
<evidence type="ECO:0000313" key="2">
    <source>
        <dbReference type="EMBL" id="MET3589866.1"/>
    </source>
</evidence>
<accession>A0ABV2HH43</accession>
<dbReference type="EMBL" id="JBEPLI010000008">
    <property type="protein sequence ID" value="MET3589866.1"/>
    <property type="molecule type" value="Genomic_DNA"/>
</dbReference>
<gene>
    <name evidence="2" type="ORF">ABID23_000954</name>
</gene>
<reference evidence="2 3" key="1">
    <citation type="submission" date="2024-06" db="EMBL/GenBank/DDBJ databases">
        <title>Genomic Encyclopedia of Type Strains, Phase IV (KMG-IV): sequencing the most valuable type-strain genomes for metagenomic binning, comparative biology and taxonomic classification.</title>
        <authorList>
            <person name="Goeker M."/>
        </authorList>
    </citation>
    <scope>NUCLEOTIDE SEQUENCE [LARGE SCALE GENOMIC DNA]</scope>
    <source>
        <strain evidence="2 3">DSM 23649</strain>
    </source>
</reference>
<evidence type="ECO:0000313" key="3">
    <source>
        <dbReference type="Proteomes" id="UP001549086"/>
    </source>
</evidence>
<dbReference type="RefSeq" id="WP_354189768.1">
    <property type="nucleotide sequence ID" value="NZ_JBEPLI010000008.1"/>
</dbReference>
<proteinExistence type="predicted"/>
<keyword evidence="1" id="KW-1133">Transmembrane helix</keyword>
<keyword evidence="1" id="KW-0812">Transmembrane</keyword>